<keyword evidence="2" id="KW-1133">Transmembrane helix</keyword>
<name>A0ABR3WTP9_9PEZI</name>
<dbReference type="EMBL" id="JAZHXJ010000250">
    <property type="protein sequence ID" value="KAL1866990.1"/>
    <property type="molecule type" value="Genomic_DNA"/>
</dbReference>
<evidence type="ECO:0000256" key="2">
    <source>
        <dbReference type="SAM" id="Phobius"/>
    </source>
</evidence>
<keyword evidence="4" id="KW-1185">Reference proteome</keyword>
<feature type="region of interest" description="Disordered" evidence="1">
    <location>
        <begin position="217"/>
        <end position="281"/>
    </location>
</feature>
<evidence type="ECO:0000256" key="1">
    <source>
        <dbReference type="SAM" id="MobiDB-lite"/>
    </source>
</evidence>
<organism evidence="3 4">
    <name type="scientific">Phialemonium thermophilum</name>
    <dbReference type="NCBI Taxonomy" id="223376"/>
    <lineage>
        <taxon>Eukaryota</taxon>
        <taxon>Fungi</taxon>
        <taxon>Dikarya</taxon>
        <taxon>Ascomycota</taxon>
        <taxon>Pezizomycotina</taxon>
        <taxon>Sordariomycetes</taxon>
        <taxon>Sordariomycetidae</taxon>
        <taxon>Cephalothecales</taxon>
        <taxon>Cephalothecaceae</taxon>
        <taxon>Phialemonium</taxon>
    </lineage>
</organism>
<feature type="region of interest" description="Disordered" evidence="1">
    <location>
        <begin position="76"/>
        <end position="116"/>
    </location>
</feature>
<sequence length="281" mass="30051">MSTNHGSAGFSPFPDKPWVWIAIPLGVVGGLGILAVLIHTRRRRRIKARLLISSDPNARQALERDLQEAWVRGATAVSADGSSSRTPPYRSLLRSPPNPLAPSSTTSPLPPPRSRWVRPSATRWAWAHNVLQARPEEGLNELGEAPPPYDGRKRDGGAQSFKLDNTGEPNVIEMNSLGTRQLEGEAYATASEGSLPSTTAEIPRRGSVSAGVLGDSTIGQRRRECGLTQSPPGYIELLDGDGGGSGSGNAPNRQRRFGTELPPPSPAILAPDSGLRPRELD</sequence>
<proteinExistence type="predicted"/>
<dbReference type="Proteomes" id="UP001586593">
    <property type="component" value="Unassembled WGS sequence"/>
</dbReference>
<evidence type="ECO:0000313" key="3">
    <source>
        <dbReference type="EMBL" id="KAL1866990.1"/>
    </source>
</evidence>
<accession>A0ABR3WTP9</accession>
<keyword evidence="2" id="KW-0472">Membrane</keyword>
<comment type="caution">
    <text evidence="3">The sequence shown here is derived from an EMBL/GenBank/DDBJ whole genome shotgun (WGS) entry which is preliminary data.</text>
</comment>
<evidence type="ECO:0000313" key="4">
    <source>
        <dbReference type="Proteomes" id="UP001586593"/>
    </source>
</evidence>
<feature type="transmembrane region" description="Helical" evidence="2">
    <location>
        <begin position="18"/>
        <end position="39"/>
    </location>
</feature>
<protein>
    <submittedName>
        <fullName evidence="3">Uncharacterized protein</fullName>
    </submittedName>
</protein>
<gene>
    <name evidence="3" type="ORF">VTK73DRAFT_4400</name>
</gene>
<reference evidence="3 4" key="1">
    <citation type="journal article" date="2024" name="Commun. Biol.">
        <title>Comparative genomic analysis of thermophilic fungi reveals convergent evolutionary adaptations and gene losses.</title>
        <authorList>
            <person name="Steindorff A.S."/>
            <person name="Aguilar-Pontes M.V."/>
            <person name="Robinson A.J."/>
            <person name="Andreopoulos B."/>
            <person name="LaButti K."/>
            <person name="Kuo A."/>
            <person name="Mondo S."/>
            <person name="Riley R."/>
            <person name="Otillar R."/>
            <person name="Haridas S."/>
            <person name="Lipzen A."/>
            <person name="Grimwood J."/>
            <person name="Schmutz J."/>
            <person name="Clum A."/>
            <person name="Reid I.D."/>
            <person name="Moisan M.C."/>
            <person name="Butler G."/>
            <person name="Nguyen T.T.M."/>
            <person name="Dewar K."/>
            <person name="Conant G."/>
            <person name="Drula E."/>
            <person name="Henrissat B."/>
            <person name="Hansel C."/>
            <person name="Singer S."/>
            <person name="Hutchinson M.I."/>
            <person name="de Vries R.P."/>
            <person name="Natvig D.O."/>
            <person name="Powell A.J."/>
            <person name="Tsang A."/>
            <person name="Grigoriev I.V."/>
        </authorList>
    </citation>
    <scope>NUCLEOTIDE SEQUENCE [LARGE SCALE GENOMIC DNA]</scope>
    <source>
        <strain evidence="3 4">ATCC 24622</strain>
    </source>
</reference>
<keyword evidence="2" id="KW-0812">Transmembrane</keyword>